<feature type="transmembrane region" description="Helical" evidence="14">
    <location>
        <begin position="94"/>
        <end position="116"/>
    </location>
</feature>
<keyword evidence="5" id="KW-0521">NADP</keyword>
<evidence type="ECO:0000256" key="1">
    <source>
        <dbReference type="ARBA" id="ARBA00004141"/>
    </source>
</evidence>
<dbReference type="FunFam" id="1.20.120.1630:FF:000008">
    <property type="entry name" value="C-14 sterol reductase"/>
    <property type="match status" value="1"/>
</dbReference>
<evidence type="ECO:0000256" key="5">
    <source>
        <dbReference type="ARBA" id="ARBA00022857"/>
    </source>
</evidence>
<dbReference type="GO" id="GO:0050613">
    <property type="term" value="F:Delta14-sterol reductase activity"/>
    <property type="evidence" value="ECO:0007669"/>
    <property type="project" value="TreeGrafter"/>
</dbReference>
<comment type="caution">
    <text evidence="15">The sequence shown here is derived from an EMBL/GenBank/DDBJ whole genome shotgun (WGS) entry which is preliminary data.</text>
</comment>
<evidence type="ECO:0000256" key="3">
    <source>
        <dbReference type="ARBA" id="ARBA00022516"/>
    </source>
</evidence>
<protein>
    <recommendedName>
        <fullName evidence="14">Delta(14)-sterol reductase</fullName>
    </recommendedName>
    <alternativeName>
        <fullName evidence="14">C-14 sterol reductase</fullName>
    </alternativeName>
    <alternativeName>
        <fullName evidence="14">Sterol C14-reductase</fullName>
    </alternativeName>
</protein>
<dbReference type="Pfam" id="PF01222">
    <property type="entry name" value="ERG4_ERG24"/>
    <property type="match status" value="1"/>
</dbReference>
<dbReference type="EMBL" id="JAVHNR010000008">
    <property type="protein sequence ID" value="KAK6335303.1"/>
    <property type="molecule type" value="Genomic_DNA"/>
</dbReference>
<keyword evidence="3 14" id="KW-0444">Lipid biosynthesis</keyword>
<dbReference type="AlphaFoldDB" id="A0AAN8MSD9"/>
<keyword evidence="12 14" id="KW-1207">Sterol metabolism</keyword>
<keyword evidence="8 14" id="KW-0560">Oxidoreductase</keyword>
<name>A0AAN8MSD9_9PEZI</name>
<dbReference type="InterPro" id="IPR001171">
    <property type="entry name" value="ERG24_DHCR-like"/>
</dbReference>
<dbReference type="InterPro" id="IPR018083">
    <property type="entry name" value="Sterol_reductase_CS"/>
</dbReference>
<keyword evidence="16" id="KW-1185">Reference proteome</keyword>
<feature type="transmembrane region" description="Helical" evidence="14">
    <location>
        <begin position="307"/>
        <end position="326"/>
    </location>
</feature>
<evidence type="ECO:0000313" key="16">
    <source>
        <dbReference type="Proteomes" id="UP001313282"/>
    </source>
</evidence>
<keyword evidence="7 14" id="KW-1133">Transmembrane helix</keyword>
<comment type="subcellular location">
    <subcellularLocation>
        <location evidence="1">Membrane</location>
        <topology evidence="1">Multi-pass membrane protein</topology>
    </subcellularLocation>
</comment>
<keyword evidence="10 14" id="KW-0443">Lipid metabolism</keyword>
<feature type="transmembrane region" description="Helical" evidence="14">
    <location>
        <begin position="149"/>
        <end position="169"/>
    </location>
</feature>
<evidence type="ECO:0000256" key="4">
    <source>
        <dbReference type="ARBA" id="ARBA00022692"/>
    </source>
</evidence>
<keyword evidence="9 14" id="KW-0756">Sterol biosynthesis</keyword>
<dbReference type="Proteomes" id="UP001313282">
    <property type="component" value="Unassembled WGS sequence"/>
</dbReference>
<feature type="transmembrane region" description="Helical" evidence="14">
    <location>
        <begin position="458"/>
        <end position="476"/>
    </location>
</feature>
<evidence type="ECO:0000256" key="10">
    <source>
        <dbReference type="ARBA" id="ARBA00023098"/>
    </source>
</evidence>
<proteinExistence type="inferred from homology"/>
<evidence type="ECO:0000256" key="14">
    <source>
        <dbReference type="RuleBase" id="RU369120"/>
    </source>
</evidence>
<gene>
    <name evidence="15" type="primary">ERG24</name>
    <name evidence="15" type="ORF">TWF718_010736</name>
</gene>
<evidence type="ECO:0000256" key="8">
    <source>
        <dbReference type="ARBA" id="ARBA00023002"/>
    </source>
</evidence>
<dbReference type="PANTHER" id="PTHR21257">
    <property type="entry name" value="DELTA(14)-STEROL REDUCTASE"/>
    <property type="match status" value="1"/>
</dbReference>
<sequence length="509" mass="57609">MLMVLFCCVRTQLSCRGVREGSRRQPIWSPGLKSTETPVAILRSCGLLKAPPRPRPLLQLPSPITNHQIHSHLLDIMAAKGVVDKQARSHGYDFGGPLGVGAISILAPSVSFLLYFGCNQHGCPPTHLNWAQYVEQVLPTREQFFSLEVLGYFAAYVFGLALLNVTIPVRDRIGTLLKTGERLVYNLNALETFIPMMGALAFGTYLNGWEWSFWTWVWDHYLHLLTAANLFSFVLACGIYLASFRPSKPLLAAGGNTGNHIYDWFIGRELNPRIGKLDIKLFCELHPGMMGWAILNLAFAAHQFQTIGRVTDSMILVNIFQFWYIFDAFWNEPAILTTMDITSDGFGYMLSFGDLAWVPFTYSLQGRYLAMYPLDLGVAGVAGVLLVQGIGYYIFRGANGQKNAFRTNPEDPSLKHLKYIETKTGRKLLISGWWGMSRHINYLGDWIMGWAWCLPTGFGTWVTYFYVGYFAVLLINRERRDDGHCRIKYGDDWKRYTGIVKSRIVPGIY</sequence>
<evidence type="ECO:0000256" key="6">
    <source>
        <dbReference type="ARBA" id="ARBA00022955"/>
    </source>
</evidence>
<comment type="similarity">
    <text evidence="2 14">Belongs to the ERG4/ERG24 family.</text>
</comment>
<dbReference type="GO" id="GO:0006696">
    <property type="term" value="P:ergosterol biosynthetic process"/>
    <property type="evidence" value="ECO:0007669"/>
    <property type="project" value="TreeGrafter"/>
</dbReference>
<organism evidence="15 16">
    <name type="scientific">Orbilia javanica</name>
    <dbReference type="NCBI Taxonomy" id="47235"/>
    <lineage>
        <taxon>Eukaryota</taxon>
        <taxon>Fungi</taxon>
        <taxon>Dikarya</taxon>
        <taxon>Ascomycota</taxon>
        <taxon>Pezizomycotina</taxon>
        <taxon>Orbiliomycetes</taxon>
        <taxon>Orbiliales</taxon>
        <taxon>Orbiliaceae</taxon>
        <taxon>Orbilia</taxon>
    </lineage>
</organism>
<dbReference type="PANTHER" id="PTHR21257:SF52">
    <property type="entry name" value="DELTA(14)-STEROL REDUCTASE TM7SF2"/>
    <property type="match status" value="1"/>
</dbReference>
<evidence type="ECO:0000256" key="13">
    <source>
        <dbReference type="ARBA" id="ARBA00023221"/>
    </source>
</evidence>
<dbReference type="PROSITE" id="PS01017">
    <property type="entry name" value="STEROL_REDUCT_1"/>
    <property type="match status" value="1"/>
</dbReference>
<reference evidence="15 16" key="1">
    <citation type="submission" date="2019-10" db="EMBL/GenBank/DDBJ databases">
        <authorList>
            <person name="Palmer J.M."/>
        </authorList>
    </citation>
    <scope>NUCLEOTIDE SEQUENCE [LARGE SCALE GENOMIC DNA]</scope>
    <source>
        <strain evidence="15 16">TWF718</strain>
    </source>
</reference>
<evidence type="ECO:0000256" key="11">
    <source>
        <dbReference type="ARBA" id="ARBA00023136"/>
    </source>
</evidence>
<evidence type="ECO:0000256" key="9">
    <source>
        <dbReference type="ARBA" id="ARBA00023011"/>
    </source>
</evidence>
<dbReference type="GO" id="GO:0005789">
    <property type="term" value="C:endoplasmic reticulum membrane"/>
    <property type="evidence" value="ECO:0007669"/>
    <property type="project" value="TreeGrafter"/>
</dbReference>
<keyword evidence="13 14" id="KW-0753">Steroid metabolism</keyword>
<feature type="transmembrane region" description="Helical" evidence="14">
    <location>
        <begin position="221"/>
        <end position="242"/>
    </location>
</feature>
<keyword evidence="4 14" id="KW-0812">Transmembrane</keyword>
<accession>A0AAN8MSD9</accession>
<dbReference type="Gene3D" id="1.20.120.1630">
    <property type="match status" value="1"/>
</dbReference>
<keyword evidence="6 14" id="KW-0752">Steroid biosynthesis</keyword>
<feature type="transmembrane region" description="Helical" evidence="14">
    <location>
        <begin position="346"/>
        <end position="364"/>
    </location>
</feature>
<feature type="transmembrane region" description="Helical" evidence="14">
    <location>
        <begin position="376"/>
        <end position="395"/>
    </location>
</feature>
<keyword evidence="11 14" id="KW-0472">Membrane</keyword>
<evidence type="ECO:0000256" key="12">
    <source>
        <dbReference type="ARBA" id="ARBA00023166"/>
    </source>
</evidence>
<evidence type="ECO:0000256" key="2">
    <source>
        <dbReference type="ARBA" id="ARBA00005402"/>
    </source>
</evidence>
<feature type="transmembrane region" description="Helical" evidence="14">
    <location>
        <begin position="190"/>
        <end position="209"/>
    </location>
</feature>
<evidence type="ECO:0000313" key="15">
    <source>
        <dbReference type="EMBL" id="KAK6335303.1"/>
    </source>
</evidence>
<evidence type="ECO:0000256" key="7">
    <source>
        <dbReference type="ARBA" id="ARBA00022989"/>
    </source>
</evidence>